<keyword evidence="3" id="KW-1185">Reference proteome</keyword>
<keyword evidence="1" id="KW-1133">Transmembrane helix</keyword>
<evidence type="ECO:0000256" key="1">
    <source>
        <dbReference type="SAM" id="Phobius"/>
    </source>
</evidence>
<organism evidence="2 3">
    <name type="scientific">Parashewanella curva</name>
    <dbReference type="NCBI Taxonomy" id="2338552"/>
    <lineage>
        <taxon>Bacteria</taxon>
        <taxon>Pseudomonadati</taxon>
        <taxon>Pseudomonadota</taxon>
        <taxon>Gammaproteobacteria</taxon>
        <taxon>Alteromonadales</taxon>
        <taxon>Shewanellaceae</taxon>
        <taxon>Parashewanella</taxon>
    </lineage>
</organism>
<evidence type="ECO:0000313" key="2">
    <source>
        <dbReference type="EMBL" id="RLV59990.1"/>
    </source>
</evidence>
<dbReference type="Proteomes" id="UP000281474">
    <property type="component" value="Unassembled WGS sequence"/>
</dbReference>
<reference evidence="2 3" key="1">
    <citation type="submission" date="2018-09" db="EMBL/GenBank/DDBJ databases">
        <title>Phylogeny of the Shewanellaceae, and recommendation for two new genera, Pseudoshewanella and Parashewanella.</title>
        <authorList>
            <person name="Wang G."/>
        </authorList>
    </citation>
    <scope>NUCLEOTIDE SEQUENCE [LARGE SCALE GENOMIC DNA]</scope>
    <source>
        <strain evidence="2 3">C51</strain>
    </source>
</reference>
<keyword evidence="1" id="KW-0812">Transmembrane</keyword>
<accession>A0A3L8PXD4</accession>
<dbReference type="AlphaFoldDB" id="A0A3L8PXD4"/>
<dbReference type="EMBL" id="QZEI01000023">
    <property type="protein sequence ID" value="RLV59990.1"/>
    <property type="molecule type" value="Genomic_DNA"/>
</dbReference>
<name>A0A3L8PXD4_9GAMM</name>
<evidence type="ECO:0000313" key="3">
    <source>
        <dbReference type="Proteomes" id="UP000281474"/>
    </source>
</evidence>
<proteinExistence type="predicted"/>
<dbReference type="RefSeq" id="WP_121838734.1">
    <property type="nucleotide sequence ID" value="NZ_ML014772.1"/>
</dbReference>
<gene>
    <name evidence="2" type="ORF">D5018_09300</name>
</gene>
<feature type="transmembrane region" description="Helical" evidence="1">
    <location>
        <begin position="143"/>
        <end position="166"/>
    </location>
</feature>
<keyword evidence="1" id="KW-0472">Membrane</keyword>
<dbReference type="OrthoDB" id="10021097at2"/>
<protein>
    <submittedName>
        <fullName evidence="2">Uncharacterized protein</fullName>
    </submittedName>
</protein>
<comment type="caution">
    <text evidence="2">The sequence shown here is derived from an EMBL/GenBank/DDBJ whole genome shotgun (WGS) entry which is preliminary data.</text>
</comment>
<sequence length="307" mass="33836">MAQALYNICCDFLRLTSADKRLAVSDSEAKQHLFFAGSTQKKYDATQIAPFSPFAQFSGTDTKSPVISQQPTQDDKLPRGLHAYSLALSNYQRHTFFGDQDLCVCTYGTSIGCPIWGGLVTTVGMIFYPTEICGLSGVAVGGIAWAGGVVGGIVLAVGISVTAEIVMRVKMNKDQTLEDLVKALNQLDQQGFPTVLRDSASNYSLRDPVFIKGRKQPISARMLYECLKKGEYELGDIKLTPENVLLPENYSKIQRKIAEVLNSCFKQKDTVDFLIQNQKNGNYSLEIEQAKRQLSQLVVAYSALLSF</sequence>